<dbReference type="EMBL" id="CM029053">
    <property type="protein sequence ID" value="KAG2550270.1"/>
    <property type="molecule type" value="Genomic_DNA"/>
</dbReference>
<dbReference type="InterPro" id="IPR008545">
    <property type="entry name" value="Web"/>
</dbReference>
<protein>
    <submittedName>
        <fullName evidence="5">Uncharacterized protein</fullName>
    </submittedName>
</protein>
<accession>A0A8T0NLM4</accession>
<dbReference type="Pfam" id="PF05701">
    <property type="entry name" value="WEMBL"/>
    <property type="match status" value="1"/>
</dbReference>
<evidence type="ECO:0000256" key="3">
    <source>
        <dbReference type="SAM" id="Coils"/>
    </source>
</evidence>
<dbReference type="OrthoDB" id="6350175at2759"/>
<name>A0A8T0NLM4_PANVG</name>
<organism evidence="5 6">
    <name type="scientific">Panicum virgatum</name>
    <name type="common">Blackwell switchgrass</name>
    <dbReference type="NCBI Taxonomy" id="38727"/>
    <lineage>
        <taxon>Eukaryota</taxon>
        <taxon>Viridiplantae</taxon>
        <taxon>Streptophyta</taxon>
        <taxon>Embryophyta</taxon>
        <taxon>Tracheophyta</taxon>
        <taxon>Spermatophyta</taxon>
        <taxon>Magnoliopsida</taxon>
        <taxon>Liliopsida</taxon>
        <taxon>Poales</taxon>
        <taxon>Poaceae</taxon>
        <taxon>PACMAD clade</taxon>
        <taxon>Panicoideae</taxon>
        <taxon>Panicodae</taxon>
        <taxon>Paniceae</taxon>
        <taxon>Panicinae</taxon>
        <taxon>Panicum</taxon>
        <taxon>Panicum sect. Hiantes</taxon>
    </lineage>
</organism>
<evidence type="ECO:0000256" key="4">
    <source>
        <dbReference type="SAM" id="MobiDB-lite"/>
    </source>
</evidence>
<evidence type="ECO:0000256" key="1">
    <source>
        <dbReference type="ARBA" id="ARBA00005485"/>
    </source>
</evidence>
<gene>
    <name evidence="5" type="ORF">PVAP13_9KG235113</name>
</gene>
<dbReference type="AlphaFoldDB" id="A0A8T0NLM4"/>
<dbReference type="Proteomes" id="UP000823388">
    <property type="component" value="Chromosome 9K"/>
</dbReference>
<keyword evidence="2 3" id="KW-0175">Coiled coil</keyword>
<comment type="caution">
    <text evidence="5">The sequence shown here is derived from an EMBL/GenBank/DDBJ whole genome shotgun (WGS) entry which is preliminary data.</text>
</comment>
<comment type="similarity">
    <text evidence="1">Belongs to the WEB family.</text>
</comment>
<proteinExistence type="inferred from homology"/>
<sequence>MARTSELQAQLRLVQEDLRNARERLASAESDRARVLEDLAAARRLADDARGALEESLAARRRAEEALELERFKSTEREQAAADLAHRTEDEWRRKCDGVKRRHAEDVASLIAATRELDGVRGELAAAARAKDAALDQAGELQRIADASAKKVEALIAEAARLGTELETRERDAAAAIGKLESEASALRAELRTARAVEERLAGAEERVEGLKVDLAYARGAEADAARSAREWKSKAESLEARLGEVSRLNRRNEEALASLTNTFEDCTSMLQDKQSQVLQLQGKVASMEKEASERAQGRPLGVSTSRRRRRLNCRPPLIG</sequence>
<dbReference type="PANTHER" id="PTHR23160:SF9">
    <property type="entry name" value="OS10G0577100 PROTEIN"/>
    <property type="match status" value="1"/>
</dbReference>
<evidence type="ECO:0000256" key="2">
    <source>
        <dbReference type="ARBA" id="ARBA00023054"/>
    </source>
</evidence>
<reference evidence="5" key="1">
    <citation type="submission" date="2020-05" db="EMBL/GenBank/DDBJ databases">
        <title>WGS assembly of Panicum virgatum.</title>
        <authorList>
            <person name="Lovell J.T."/>
            <person name="Jenkins J."/>
            <person name="Shu S."/>
            <person name="Juenger T.E."/>
            <person name="Schmutz J."/>
        </authorList>
    </citation>
    <scope>NUCLEOTIDE SEQUENCE</scope>
    <source>
        <strain evidence="5">AP13</strain>
    </source>
</reference>
<feature type="compositionally biased region" description="Basic and acidic residues" evidence="4">
    <location>
        <begin position="288"/>
        <end position="297"/>
    </location>
</feature>
<keyword evidence="6" id="KW-1185">Reference proteome</keyword>
<dbReference type="PANTHER" id="PTHR23160">
    <property type="entry name" value="SYNAPTONEMAL COMPLEX PROTEIN-RELATED"/>
    <property type="match status" value="1"/>
</dbReference>
<evidence type="ECO:0000313" key="5">
    <source>
        <dbReference type="EMBL" id="KAG2550270.1"/>
    </source>
</evidence>
<feature type="coiled-coil region" evidence="3">
    <location>
        <begin position="4"/>
        <end position="66"/>
    </location>
</feature>
<evidence type="ECO:0000313" key="6">
    <source>
        <dbReference type="Proteomes" id="UP000823388"/>
    </source>
</evidence>
<feature type="region of interest" description="Disordered" evidence="4">
    <location>
        <begin position="288"/>
        <end position="320"/>
    </location>
</feature>
<dbReference type="GO" id="GO:0007131">
    <property type="term" value="P:reciprocal meiotic recombination"/>
    <property type="evidence" value="ECO:0007669"/>
    <property type="project" value="TreeGrafter"/>
</dbReference>